<accession>A0A0G0BCG4</accession>
<evidence type="ECO:0000313" key="2">
    <source>
        <dbReference type="EMBL" id="KKP67163.1"/>
    </source>
</evidence>
<proteinExistence type="predicted"/>
<organism evidence="2 3">
    <name type="scientific">Candidatus Roizmanbacteria bacterium GW2011_GWC2_35_12</name>
    <dbReference type="NCBI Taxonomy" id="1618485"/>
    <lineage>
        <taxon>Bacteria</taxon>
        <taxon>Candidatus Roizmaniibacteriota</taxon>
    </lineage>
</organism>
<feature type="transmembrane region" description="Helical" evidence="1">
    <location>
        <begin position="6"/>
        <end position="22"/>
    </location>
</feature>
<evidence type="ECO:0000256" key="1">
    <source>
        <dbReference type="SAM" id="Phobius"/>
    </source>
</evidence>
<feature type="transmembrane region" description="Helical" evidence="1">
    <location>
        <begin position="89"/>
        <end position="104"/>
    </location>
</feature>
<sequence length="194" mass="21670">MKESLGIITIILSVIGHTPYIVDTIRGKTKPHLFTWLTWSIIVTLAFFGQWISGGGAGSWGTGVTGAIVIIIAILAFRKGTKDVTRLDKVFFIGSIISIIPWYITKNPIFSIILVTLIDALAFVPTIRKTINNPASETLFTYLLNILRHGLSLFALGRFNFTTALYPIYLLVMNLLMTIIIYYPKIKKGYKNKS</sequence>
<gene>
    <name evidence="2" type="ORF">UR63_C0020G0035</name>
</gene>
<feature type="transmembrane region" description="Helical" evidence="1">
    <location>
        <begin position="165"/>
        <end position="183"/>
    </location>
</feature>
<dbReference type="AlphaFoldDB" id="A0A0G0BCG4"/>
<dbReference type="Proteomes" id="UP000034127">
    <property type="component" value="Unassembled WGS sequence"/>
</dbReference>
<keyword evidence="1" id="KW-1133">Transmembrane helix</keyword>
<keyword evidence="1" id="KW-0472">Membrane</keyword>
<evidence type="ECO:0000313" key="3">
    <source>
        <dbReference type="Proteomes" id="UP000034127"/>
    </source>
</evidence>
<feature type="transmembrane region" description="Helical" evidence="1">
    <location>
        <begin position="34"/>
        <end position="52"/>
    </location>
</feature>
<comment type="caution">
    <text evidence="2">The sequence shown here is derived from an EMBL/GenBank/DDBJ whole genome shotgun (WGS) entry which is preliminary data.</text>
</comment>
<protein>
    <submittedName>
        <fullName evidence="2">Uncharacterized protein</fullName>
    </submittedName>
</protein>
<dbReference type="EMBL" id="LBPX01000020">
    <property type="protein sequence ID" value="KKP67163.1"/>
    <property type="molecule type" value="Genomic_DNA"/>
</dbReference>
<keyword evidence="1" id="KW-0812">Transmembrane</keyword>
<feature type="transmembrane region" description="Helical" evidence="1">
    <location>
        <begin position="58"/>
        <end position="77"/>
    </location>
</feature>
<name>A0A0G0BCG4_9BACT</name>
<reference evidence="2 3" key="1">
    <citation type="journal article" date="2015" name="Nature">
        <title>rRNA introns, odd ribosomes, and small enigmatic genomes across a large radiation of phyla.</title>
        <authorList>
            <person name="Brown C.T."/>
            <person name="Hug L.A."/>
            <person name="Thomas B.C."/>
            <person name="Sharon I."/>
            <person name="Castelle C.J."/>
            <person name="Singh A."/>
            <person name="Wilkins M.J."/>
            <person name="Williams K.H."/>
            <person name="Banfield J.F."/>
        </authorList>
    </citation>
    <scope>NUCLEOTIDE SEQUENCE [LARGE SCALE GENOMIC DNA]</scope>
</reference>